<sequence length="109" mass="11705">MIMKSSFMPLVALSSAISAWAHGEEEAKEMGPVAFMWPPDRVWGAAYDNTAPCGSSSGATNRTDFPMADERVCSKSTANSHSSSKMNRGTFRSRSLTKAVCQTSHISGI</sequence>
<feature type="compositionally biased region" description="Low complexity" evidence="1">
    <location>
        <begin position="75"/>
        <end position="84"/>
    </location>
</feature>
<dbReference type="HOGENOM" id="CLU_2183400_0_0_1"/>
<feature type="chain" id="PRO_5003714950" description="Copper acquisition factor BIM1-like domain-containing protein" evidence="2">
    <location>
        <begin position="24"/>
        <end position="109"/>
    </location>
</feature>
<protein>
    <recommendedName>
        <fullName evidence="3">Copper acquisition factor BIM1-like domain-containing protein</fullName>
    </recommendedName>
</protein>
<reference evidence="5" key="2">
    <citation type="submission" date="2012-06" db="EMBL/GenBank/DDBJ databases">
        <title>Comparative genomic analyses of Aspergillus oryzae 3.042 and A. oryzae RIB40 for soy-sauce fermentation.</title>
        <authorList>
            <person name="Zhao G."/>
            <person name="Hou L."/>
            <person name="Wang C."/>
            <person name="Cao X."/>
        </authorList>
    </citation>
    <scope>NUCLEOTIDE SEQUENCE [LARGE SCALE GENOMIC DNA]</scope>
    <source>
        <strain evidence="5">3.042</strain>
    </source>
</reference>
<dbReference type="Proteomes" id="UP000002812">
    <property type="component" value="Unassembled WGS sequence"/>
</dbReference>
<organism evidence="4 5">
    <name type="scientific">Aspergillus oryzae (strain 3.042)</name>
    <name type="common">Yellow koji mold</name>
    <dbReference type="NCBI Taxonomy" id="1160506"/>
    <lineage>
        <taxon>Eukaryota</taxon>
        <taxon>Fungi</taxon>
        <taxon>Dikarya</taxon>
        <taxon>Ascomycota</taxon>
        <taxon>Pezizomycotina</taxon>
        <taxon>Eurotiomycetes</taxon>
        <taxon>Eurotiomycetidae</taxon>
        <taxon>Eurotiales</taxon>
        <taxon>Aspergillaceae</taxon>
        <taxon>Aspergillus</taxon>
        <taxon>Aspergillus subgen. Circumdati</taxon>
    </lineage>
</organism>
<name>I8U0W8_ASPO3</name>
<gene>
    <name evidence="4" type="ORF">Ao3042_02895</name>
</gene>
<feature type="region of interest" description="Disordered" evidence="1">
    <location>
        <begin position="75"/>
        <end position="109"/>
    </location>
</feature>
<dbReference type="Pfam" id="PF20238">
    <property type="entry name" value="BIM1-like_dom"/>
    <property type="match status" value="1"/>
</dbReference>
<evidence type="ECO:0000256" key="2">
    <source>
        <dbReference type="SAM" id="SignalP"/>
    </source>
</evidence>
<dbReference type="AlphaFoldDB" id="I8U0W8"/>
<evidence type="ECO:0000256" key="1">
    <source>
        <dbReference type="SAM" id="MobiDB-lite"/>
    </source>
</evidence>
<feature type="signal peptide" evidence="2">
    <location>
        <begin position="1"/>
        <end position="23"/>
    </location>
</feature>
<keyword evidence="2" id="KW-0732">Signal</keyword>
<proteinExistence type="predicted"/>
<evidence type="ECO:0000313" key="5">
    <source>
        <dbReference type="Proteomes" id="UP000002812"/>
    </source>
</evidence>
<feature type="domain" description="Copper acquisition factor BIM1-like" evidence="3">
    <location>
        <begin position="30"/>
        <end position="83"/>
    </location>
</feature>
<accession>I8U0W8</accession>
<evidence type="ECO:0000313" key="4">
    <source>
        <dbReference type="EMBL" id="EIT80425.1"/>
    </source>
</evidence>
<dbReference type="OrthoDB" id="2587363at2759"/>
<dbReference type="EMBL" id="AKHY01000113">
    <property type="protein sequence ID" value="EIT80425.1"/>
    <property type="molecule type" value="Genomic_DNA"/>
</dbReference>
<reference evidence="4 5" key="1">
    <citation type="journal article" date="2012" name="Eukaryot. Cell">
        <title>Draft genome sequence of Aspergillus oryzae strain 3.042.</title>
        <authorList>
            <person name="Zhao G."/>
            <person name="Yao Y."/>
            <person name="Qi W."/>
            <person name="Wang C."/>
            <person name="Hou L."/>
            <person name="Zeng B."/>
            <person name="Cao X."/>
        </authorList>
    </citation>
    <scope>NUCLEOTIDE SEQUENCE [LARGE SCALE GENOMIC DNA]</scope>
    <source>
        <strain evidence="4 5">3.042</strain>
    </source>
</reference>
<dbReference type="InterPro" id="IPR046530">
    <property type="entry name" value="BIM1-like_dom"/>
</dbReference>
<comment type="caution">
    <text evidence="4">The sequence shown here is derived from an EMBL/GenBank/DDBJ whole genome shotgun (WGS) entry which is preliminary data.</text>
</comment>
<feature type="compositionally biased region" description="Polar residues" evidence="1">
    <location>
        <begin position="85"/>
        <end position="109"/>
    </location>
</feature>
<evidence type="ECO:0000259" key="3">
    <source>
        <dbReference type="Pfam" id="PF20238"/>
    </source>
</evidence>